<evidence type="ECO:0000313" key="2">
    <source>
        <dbReference type="EMBL" id="QFQ99172.1"/>
    </source>
</evidence>
<dbReference type="AlphaFoldDB" id="A0A5P8K8N4"/>
<reference evidence="2 3" key="1">
    <citation type="submission" date="2019-10" db="EMBL/GenBank/DDBJ databases">
        <title>Streptomyces sp. strain GY16 isolated from leaves of Broussonetia papyrifera.</title>
        <authorList>
            <person name="Mo P."/>
        </authorList>
    </citation>
    <scope>NUCLEOTIDE SEQUENCE [LARGE SCALE GENOMIC DNA]</scope>
    <source>
        <strain evidence="2 3">GY16</strain>
    </source>
</reference>
<accession>A0A5P8K8N4</accession>
<gene>
    <name evidence="2" type="ORF">F9278_26905</name>
</gene>
<feature type="region of interest" description="Disordered" evidence="1">
    <location>
        <begin position="61"/>
        <end position="84"/>
    </location>
</feature>
<sequence length="84" mass="8818">MRSGIPGTESLESLGESPGRSKRISVLWPNGRISRVADHRSAVGDLRSAIIGRRSAIGAAAGPPVVRRQTSVVSRQSSDVSRPG</sequence>
<dbReference type="Proteomes" id="UP000327294">
    <property type="component" value="Chromosome"/>
</dbReference>
<protein>
    <submittedName>
        <fullName evidence="2">Uncharacterized protein</fullName>
    </submittedName>
</protein>
<evidence type="ECO:0000256" key="1">
    <source>
        <dbReference type="SAM" id="MobiDB-lite"/>
    </source>
</evidence>
<keyword evidence="3" id="KW-1185">Reference proteome</keyword>
<proteinExistence type="predicted"/>
<organism evidence="2 3">
    <name type="scientific">Streptomyces phaeolivaceus</name>
    <dbReference type="NCBI Taxonomy" id="2653200"/>
    <lineage>
        <taxon>Bacteria</taxon>
        <taxon>Bacillati</taxon>
        <taxon>Actinomycetota</taxon>
        <taxon>Actinomycetes</taxon>
        <taxon>Kitasatosporales</taxon>
        <taxon>Streptomycetaceae</taxon>
        <taxon>Streptomyces</taxon>
    </lineage>
</organism>
<dbReference type="EMBL" id="CP045096">
    <property type="protein sequence ID" value="QFQ99172.1"/>
    <property type="molecule type" value="Genomic_DNA"/>
</dbReference>
<evidence type="ECO:0000313" key="3">
    <source>
        <dbReference type="Proteomes" id="UP000327294"/>
    </source>
</evidence>
<feature type="region of interest" description="Disordered" evidence="1">
    <location>
        <begin position="1"/>
        <end position="23"/>
    </location>
</feature>
<name>A0A5P8K8N4_9ACTN</name>
<dbReference type="KEGG" id="sphv:F9278_26905"/>